<dbReference type="InterPro" id="IPR000515">
    <property type="entry name" value="MetI-like"/>
</dbReference>
<feature type="transmembrane region" description="Helical" evidence="7">
    <location>
        <begin position="212"/>
        <end position="235"/>
    </location>
</feature>
<feature type="transmembrane region" description="Helical" evidence="7">
    <location>
        <begin position="48"/>
        <end position="78"/>
    </location>
</feature>
<evidence type="ECO:0000256" key="5">
    <source>
        <dbReference type="ARBA" id="ARBA00022989"/>
    </source>
</evidence>
<accession>A0A2W7IMI2</accession>
<evidence type="ECO:0000313" key="9">
    <source>
        <dbReference type="EMBL" id="PZW48395.1"/>
    </source>
</evidence>
<proteinExistence type="inferred from homology"/>
<comment type="subcellular location">
    <subcellularLocation>
        <location evidence="1 7">Cell membrane</location>
        <topology evidence="1 7">Multi-pass membrane protein</topology>
    </subcellularLocation>
</comment>
<evidence type="ECO:0000256" key="3">
    <source>
        <dbReference type="ARBA" id="ARBA00022475"/>
    </source>
</evidence>
<organism evidence="9 10">
    <name type="scientific">Humitalea rosea</name>
    <dbReference type="NCBI Taxonomy" id="990373"/>
    <lineage>
        <taxon>Bacteria</taxon>
        <taxon>Pseudomonadati</taxon>
        <taxon>Pseudomonadota</taxon>
        <taxon>Alphaproteobacteria</taxon>
        <taxon>Acetobacterales</taxon>
        <taxon>Roseomonadaceae</taxon>
        <taxon>Humitalea</taxon>
    </lineage>
</organism>
<dbReference type="Gene3D" id="1.10.3720.10">
    <property type="entry name" value="MetI-like"/>
    <property type="match status" value="1"/>
</dbReference>
<dbReference type="GO" id="GO:0005886">
    <property type="term" value="C:plasma membrane"/>
    <property type="evidence" value="ECO:0007669"/>
    <property type="project" value="UniProtKB-SubCell"/>
</dbReference>
<keyword evidence="3" id="KW-1003">Cell membrane</keyword>
<evidence type="ECO:0000256" key="6">
    <source>
        <dbReference type="ARBA" id="ARBA00023136"/>
    </source>
</evidence>
<keyword evidence="6 7" id="KW-0472">Membrane</keyword>
<dbReference type="InterPro" id="IPR035906">
    <property type="entry name" value="MetI-like_sf"/>
</dbReference>
<keyword evidence="10" id="KW-1185">Reference proteome</keyword>
<sequence>MKALALLAPLALIAAAWEGSVALFAISPFYLPPLRDVLGAIGANWQAYQAAFLITLLEAVVGFVAGGLVGVGSGIVFAHAPRLKQMVLPIFIVSQTVPVIAFGAIIVLWFGNTLAAKAAIAFYLTFFPVTVNTLAGMEAVDPRQIALLRSFGAGRRALLWKLLLPSALPRIFTALRLSAGLALAGAIVGEWFGAVQGVGALLLAAMFNEQIIALWAAIILAAAVGGALFALVAVIEARLLFWREEL</sequence>
<dbReference type="OrthoDB" id="9786495at2"/>
<evidence type="ECO:0000256" key="1">
    <source>
        <dbReference type="ARBA" id="ARBA00004651"/>
    </source>
</evidence>
<dbReference type="GO" id="GO:0055085">
    <property type="term" value="P:transmembrane transport"/>
    <property type="evidence" value="ECO:0007669"/>
    <property type="project" value="InterPro"/>
</dbReference>
<feature type="transmembrane region" description="Helical" evidence="7">
    <location>
        <begin position="116"/>
        <end position="137"/>
    </location>
</feature>
<dbReference type="Pfam" id="PF00528">
    <property type="entry name" value="BPD_transp_1"/>
    <property type="match status" value="1"/>
</dbReference>
<keyword evidence="5 7" id="KW-1133">Transmembrane helix</keyword>
<protein>
    <submittedName>
        <fullName evidence="9">NitT/TauT family transport system permease protein</fullName>
    </submittedName>
</protein>
<dbReference type="CDD" id="cd06261">
    <property type="entry name" value="TM_PBP2"/>
    <property type="match status" value="1"/>
</dbReference>
<dbReference type="Proteomes" id="UP000249688">
    <property type="component" value="Unassembled WGS sequence"/>
</dbReference>
<evidence type="ECO:0000313" key="10">
    <source>
        <dbReference type="Proteomes" id="UP000249688"/>
    </source>
</evidence>
<dbReference type="RefSeq" id="WP_111397264.1">
    <property type="nucleotide sequence ID" value="NZ_QKYU01000005.1"/>
</dbReference>
<comment type="similarity">
    <text evidence="7">Belongs to the binding-protein-dependent transport system permease family.</text>
</comment>
<dbReference type="PANTHER" id="PTHR30151:SF41">
    <property type="entry name" value="ABC TRANSPORTER PERMEASE PROTEIN"/>
    <property type="match status" value="1"/>
</dbReference>
<feature type="transmembrane region" description="Helical" evidence="7">
    <location>
        <begin position="181"/>
        <end position="205"/>
    </location>
</feature>
<keyword evidence="2 7" id="KW-0813">Transport</keyword>
<evidence type="ECO:0000256" key="2">
    <source>
        <dbReference type="ARBA" id="ARBA00022448"/>
    </source>
</evidence>
<keyword evidence="4 7" id="KW-0812">Transmembrane</keyword>
<evidence type="ECO:0000256" key="4">
    <source>
        <dbReference type="ARBA" id="ARBA00022692"/>
    </source>
</evidence>
<dbReference type="AlphaFoldDB" id="A0A2W7IMI2"/>
<dbReference type="PROSITE" id="PS50928">
    <property type="entry name" value="ABC_TM1"/>
    <property type="match status" value="1"/>
</dbReference>
<evidence type="ECO:0000259" key="8">
    <source>
        <dbReference type="PROSITE" id="PS50928"/>
    </source>
</evidence>
<reference evidence="9 10" key="1">
    <citation type="submission" date="2018-06" db="EMBL/GenBank/DDBJ databases">
        <title>Genomic Encyclopedia of Archaeal and Bacterial Type Strains, Phase II (KMG-II): from individual species to whole genera.</title>
        <authorList>
            <person name="Goeker M."/>
        </authorList>
    </citation>
    <scope>NUCLEOTIDE SEQUENCE [LARGE SCALE GENOMIC DNA]</scope>
    <source>
        <strain evidence="9 10">DSM 24525</strain>
    </source>
</reference>
<gene>
    <name evidence="9" type="ORF">C8P66_105144</name>
</gene>
<name>A0A2W7IMI2_9PROT</name>
<dbReference type="SUPFAM" id="SSF161098">
    <property type="entry name" value="MetI-like"/>
    <property type="match status" value="1"/>
</dbReference>
<evidence type="ECO:0000256" key="7">
    <source>
        <dbReference type="RuleBase" id="RU363032"/>
    </source>
</evidence>
<feature type="transmembrane region" description="Helical" evidence="7">
    <location>
        <begin position="90"/>
        <end position="110"/>
    </location>
</feature>
<comment type="caution">
    <text evidence="9">The sequence shown here is derived from an EMBL/GenBank/DDBJ whole genome shotgun (WGS) entry which is preliminary data.</text>
</comment>
<dbReference type="PANTHER" id="PTHR30151">
    <property type="entry name" value="ALKANE SULFONATE ABC TRANSPORTER-RELATED, MEMBRANE SUBUNIT"/>
    <property type="match status" value="1"/>
</dbReference>
<dbReference type="EMBL" id="QKYU01000005">
    <property type="protein sequence ID" value="PZW48395.1"/>
    <property type="molecule type" value="Genomic_DNA"/>
</dbReference>
<feature type="domain" description="ABC transmembrane type-1" evidence="8">
    <location>
        <begin position="52"/>
        <end position="241"/>
    </location>
</feature>